<evidence type="ECO:0000259" key="7">
    <source>
        <dbReference type="Pfam" id="PF01628"/>
    </source>
</evidence>
<dbReference type="SUPFAM" id="SSF55781">
    <property type="entry name" value="GAF domain-like"/>
    <property type="match status" value="1"/>
</dbReference>
<dbReference type="InterPro" id="IPR023120">
    <property type="entry name" value="WHTH_transcript_rep_HrcA_IDD"/>
</dbReference>
<sequence length="355" mass="39342">MDLTERKKAILRAIIESYIQSAEPVGSKAIAEALGRRVSSATIRNEMADLEGLGLLEKPHTSAGRIPSPQGYRLYVNELMEAHKLSLQETERINQALRLKMQELDRVVSEAGRVVAQLTNYPAFALSSGFDRVTIRRFDLLMVERNAFIIVVMTDTNLVRNKLVQLPTDLTEAQLQMLNTLLNTTFTGLTLGEITPELMRVAQHAAGDAYGLISLVVSFAMEVLESLEHRRVHTAGLAHLLELPEYRDLDRAQPLMSYLSEDQDANTFPVPTGDPMRILIGPENVADALKNSSVVVASYDIGDGMRGVIGVVGPTRMDYAKITARLSYLAQGLTRLFNHGQLPDPNDEQHEEVSH</sequence>
<dbReference type="GO" id="GO:0003677">
    <property type="term" value="F:DNA binding"/>
    <property type="evidence" value="ECO:0007669"/>
    <property type="project" value="InterPro"/>
</dbReference>
<dbReference type="AlphaFoldDB" id="A0A9D1RV79"/>
<dbReference type="Gene3D" id="3.30.390.60">
    <property type="entry name" value="Heat-inducible transcription repressor hrca homolog, domain 3"/>
    <property type="match status" value="1"/>
</dbReference>
<reference evidence="9" key="2">
    <citation type="submission" date="2021-04" db="EMBL/GenBank/DDBJ databases">
        <authorList>
            <person name="Gilroy R."/>
        </authorList>
    </citation>
    <scope>NUCLEOTIDE SEQUENCE</scope>
    <source>
        <strain evidence="9">ChiGjej6B6-1540</strain>
    </source>
</reference>
<keyword evidence="4 5" id="KW-0804">Transcription</keyword>
<feature type="coiled-coil region" evidence="6">
    <location>
        <begin position="80"/>
        <end position="107"/>
    </location>
</feature>
<dbReference type="Gene3D" id="1.10.10.10">
    <property type="entry name" value="Winged helix-like DNA-binding domain superfamily/Winged helix DNA-binding domain"/>
    <property type="match status" value="1"/>
</dbReference>
<name>A0A9D1RV79_9FIRM</name>
<dbReference type="Gene3D" id="3.30.450.40">
    <property type="match status" value="1"/>
</dbReference>
<proteinExistence type="inferred from homology"/>
<dbReference type="SUPFAM" id="SSF46785">
    <property type="entry name" value="Winged helix' DNA-binding domain"/>
    <property type="match status" value="1"/>
</dbReference>
<dbReference type="InterPro" id="IPR005104">
    <property type="entry name" value="WHTH_HrcA_DNA-bd"/>
</dbReference>
<evidence type="ECO:0000256" key="4">
    <source>
        <dbReference type="ARBA" id="ARBA00023163"/>
    </source>
</evidence>
<dbReference type="PANTHER" id="PTHR34824">
    <property type="entry name" value="HEAT-INDUCIBLE TRANSCRIPTION REPRESSOR HRCA"/>
    <property type="match status" value="1"/>
</dbReference>
<evidence type="ECO:0000256" key="5">
    <source>
        <dbReference type="HAMAP-Rule" id="MF_00081"/>
    </source>
</evidence>
<dbReference type="PANTHER" id="PTHR34824:SF1">
    <property type="entry name" value="HEAT-INDUCIBLE TRANSCRIPTION REPRESSOR HRCA"/>
    <property type="match status" value="1"/>
</dbReference>
<protein>
    <recommendedName>
        <fullName evidence="5">Heat-inducible transcription repressor HrcA</fullName>
    </recommendedName>
</protein>
<dbReference type="GO" id="GO:0045892">
    <property type="term" value="P:negative regulation of DNA-templated transcription"/>
    <property type="evidence" value="ECO:0007669"/>
    <property type="project" value="UniProtKB-UniRule"/>
</dbReference>
<feature type="domain" description="Winged helix-turn-helix transcription repressor HrcA DNA-binding" evidence="8">
    <location>
        <begin position="2"/>
        <end position="73"/>
    </location>
</feature>
<evidence type="ECO:0000313" key="9">
    <source>
        <dbReference type="EMBL" id="HIW94160.1"/>
    </source>
</evidence>
<accession>A0A9D1RV79</accession>
<dbReference type="Pfam" id="PF03444">
    <property type="entry name" value="WHD_HrcA"/>
    <property type="match status" value="1"/>
</dbReference>
<evidence type="ECO:0000313" key="10">
    <source>
        <dbReference type="Proteomes" id="UP000824192"/>
    </source>
</evidence>
<keyword evidence="1 5" id="KW-0678">Repressor</keyword>
<dbReference type="Proteomes" id="UP000824192">
    <property type="component" value="Unassembled WGS sequence"/>
</dbReference>
<dbReference type="InterPro" id="IPR036388">
    <property type="entry name" value="WH-like_DNA-bd_sf"/>
</dbReference>
<evidence type="ECO:0000256" key="3">
    <source>
        <dbReference type="ARBA" id="ARBA00023016"/>
    </source>
</evidence>
<dbReference type="PIRSF" id="PIRSF005485">
    <property type="entry name" value="HrcA"/>
    <property type="match status" value="1"/>
</dbReference>
<organism evidence="9 10">
    <name type="scientific">Candidatus Flavonifractor merdipullorum</name>
    <dbReference type="NCBI Taxonomy" id="2838590"/>
    <lineage>
        <taxon>Bacteria</taxon>
        <taxon>Bacillati</taxon>
        <taxon>Bacillota</taxon>
        <taxon>Clostridia</taxon>
        <taxon>Eubacteriales</taxon>
        <taxon>Oscillospiraceae</taxon>
        <taxon>Flavonifractor</taxon>
    </lineage>
</organism>
<evidence type="ECO:0000256" key="1">
    <source>
        <dbReference type="ARBA" id="ARBA00022491"/>
    </source>
</evidence>
<dbReference type="InterPro" id="IPR002571">
    <property type="entry name" value="HrcA"/>
</dbReference>
<keyword evidence="2 5" id="KW-0805">Transcription regulation</keyword>
<dbReference type="InterPro" id="IPR021153">
    <property type="entry name" value="HrcA_C"/>
</dbReference>
<dbReference type="HAMAP" id="MF_00081">
    <property type="entry name" value="HrcA"/>
    <property type="match status" value="1"/>
</dbReference>
<comment type="caution">
    <text evidence="9">The sequence shown here is derived from an EMBL/GenBank/DDBJ whole genome shotgun (WGS) entry which is preliminary data.</text>
</comment>
<feature type="domain" description="Heat-inducible transcription repressor HrcA C-terminal" evidence="7">
    <location>
        <begin position="105"/>
        <end position="322"/>
    </location>
</feature>
<comment type="similarity">
    <text evidence="5">Belongs to the HrcA family.</text>
</comment>
<evidence type="ECO:0000256" key="2">
    <source>
        <dbReference type="ARBA" id="ARBA00023015"/>
    </source>
</evidence>
<keyword evidence="6" id="KW-0175">Coiled coil</keyword>
<dbReference type="InterPro" id="IPR036390">
    <property type="entry name" value="WH_DNA-bd_sf"/>
</dbReference>
<dbReference type="InterPro" id="IPR029016">
    <property type="entry name" value="GAF-like_dom_sf"/>
</dbReference>
<evidence type="ECO:0000259" key="8">
    <source>
        <dbReference type="Pfam" id="PF03444"/>
    </source>
</evidence>
<evidence type="ECO:0000256" key="6">
    <source>
        <dbReference type="SAM" id="Coils"/>
    </source>
</evidence>
<keyword evidence="3 5" id="KW-0346">Stress response</keyword>
<dbReference type="EMBL" id="DXGA01000134">
    <property type="protein sequence ID" value="HIW94160.1"/>
    <property type="molecule type" value="Genomic_DNA"/>
</dbReference>
<dbReference type="Pfam" id="PF01628">
    <property type="entry name" value="HrcA"/>
    <property type="match status" value="1"/>
</dbReference>
<dbReference type="NCBIfam" id="TIGR00331">
    <property type="entry name" value="hrcA"/>
    <property type="match status" value="1"/>
</dbReference>
<gene>
    <name evidence="5 9" type="primary">hrcA</name>
    <name evidence="9" type="ORF">H9868_06415</name>
</gene>
<comment type="function">
    <text evidence="5">Negative regulator of class I heat shock genes (grpE-dnaK-dnaJ and groELS operons). Prevents heat-shock induction of these operons.</text>
</comment>
<reference evidence="9" key="1">
    <citation type="journal article" date="2021" name="PeerJ">
        <title>Extensive microbial diversity within the chicken gut microbiome revealed by metagenomics and culture.</title>
        <authorList>
            <person name="Gilroy R."/>
            <person name="Ravi A."/>
            <person name="Getino M."/>
            <person name="Pursley I."/>
            <person name="Horton D.L."/>
            <person name="Alikhan N.F."/>
            <person name="Baker D."/>
            <person name="Gharbi K."/>
            <person name="Hall N."/>
            <person name="Watson M."/>
            <person name="Adriaenssens E.M."/>
            <person name="Foster-Nyarko E."/>
            <person name="Jarju S."/>
            <person name="Secka A."/>
            <person name="Antonio M."/>
            <person name="Oren A."/>
            <person name="Chaudhuri R.R."/>
            <person name="La Ragione R."/>
            <person name="Hildebrand F."/>
            <person name="Pallen M.J."/>
        </authorList>
    </citation>
    <scope>NUCLEOTIDE SEQUENCE</scope>
    <source>
        <strain evidence="9">ChiGjej6B6-1540</strain>
    </source>
</reference>